<dbReference type="EMBL" id="KQ964962">
    <property type="protein sequence ID" value="KXN65163.1"/>
    <property type="molecule type" value="Genomic_DNA"/>
</dbReference>
<dbReference type="Proteomes" id="UP000070444">
    <property type="component" value="Unassembled WGS sequence"/>
</dbReference>
<dbReference type="OrthoDB" id="1600564at2759"/>
<dbReference type="Gene3D" id="3.40.50.1110">
    <property type="entry name" value="SGNH hydrolase"/>
    <property type="match status" value="1"/>
</dbReference>
<accession>A0A137NQW9</accession>
<feature type="non-terminal residue" evidence="1">
    <location>
        <position position="1"/>
    </location>
</feature>
<feature type="non-terminal residue" evidence="1">
    <location>
        <position position="155"/>
    </location>
</feature>
<name>A0A137NQW9_CONC2</name>
<organism evidence="1 2">
    <name type="scientific">Conidiobolus coronatus (strain ATCC 28846 / CBS 209.66 / NRRL 28638)</name>
    <name type="common">Delacroixia coronata</name>
    <dbReference type="NCBI Taxonomy" id="796925"/>
    <lineage>
        <taxon>Eukaryota</taxon>
        <taxon>Fungi</taxon>
        <taxon>Fungi incertae sedis</taxon>
        <taxon>Zoopagomycota</taxon>
        <taxon>Entomophthoromycotina</taxon>
        <taxon>Entomophthoromycetes</taxon>
        <taxon>Entomophthorales</taxon>
        <taxon>Ancylistaceae</taxon>
        <taxon>Conidiobolus</taxon>
    </lineage>
</organism>
<evidence type="ECO:0000313" key="2">
    <source>
        <dbReference type="Proteomes" id="UP000070444"/>
    </source>
</evidence>
<evidence type="ECO:0000313" key="1">
    <source>
        <dbReference type="EMBL" id="KXN65163.1"/>
    </source>
</evidence>
<protein>
    <submittedName>
        <fullName evidence="1">Uncharacterized protein</fullName>
    </submittedName>
</protein>
<dbReference type="AlphaFoldDB" id="A0A137NQW9"/>
<sequence>TQLQWFKLKGNSCYNNKTPKHLVSYVAGSNNYLDPKVTPEATVSDIQRHLEMLIKDLGFKNIFVSDIPPINEAPIFTGDFLKPGQTSKDVRNDPNIKNKVDKHSFLMKNMIKSLRSSYPEVNLYFYQFSNIWPTAQSLNPFKSVTWDIKDPCFDT</sequence>
<reference evidence="1 2" key="1">
    <citation type="journal article" date="2015" name="Genome Biol. Evol.">
        <title>Phylogenomic analyses indicate that early fungi evolved digesting cell walls of algal ancestors of land plants.</title>
        <authorList>
            <person name="Chang Y."/>
            <person name="Wang S."/>
            <person name="Sekimoto S."/>
            <person name="Aerts A.L."/>
            <person name="Choi C."/>
            <person name="Clum A."/>
            <person name="LaButti K.M."/>
            <person name="Lindquist E.A."/>
            <person name="Yee Ngan C."/>
            <person name="Ohm R.A."/>
            <person name="Salamov A.A."/>
            <person name="Grigoriev I.V."/>
            <person name="Spatafora J.W."/>
            <person name="Berbee M.L."/>
        </authorList>
    </citation>
    <scope>NUCLEOTIDE SEQUENCE [LARGE SCALE GENOMIC DNA]</scope>
    <source>
        <strain evidence="1 2">NRRL 28638</strain>
    </source>
</reference>
<proteinExistence type="predicted"/>
<dbReference type="InterPro" id="IPR036514">
    <property type="entry name" value="SGNH_hydro_sf"/>
</dbReference>
<gene>
    <name evidence="1" type="ORF">CONCODRAFT_13353</name>
</gene>
<keyword evidence="2" id="KW-1185">Reference proteome</keyword>